<proteinExistence type="predicted"/>
<accession>A0A1V4HS42</accession>
<reference evidence="2" key="1">
    <citation type="submission" date="2016-07" db="EMBL/GenBank/DDBJ databases">
        <authorList>
            <person name="Florea S."/>
            <person name="Webb J.S."/>
            <person name="Jaromczyk J."/>
            <person name="Schardl C.L."/>
        </authorList>
    </citation>
    <scope>NUCLEOTIDE SEQUENCE [LARGE SCALE GENOMIC DNA]</scope>
    <source>
        <strain evidence="2">CY1</strain>
    </source>
</reference>
<dbReference type="Proteomes" id="UP000190626">
    <property type="component" value="Unassembled WGS sequence"/>
</dbReference>
<evidence type="ECO:0000313" key="1">
    <source>
        <dbReference type="EMBL" id="OPH61769.1"/>
    </source>
</evidence>
<gene>
    <name evidence="1" type="ORF">BC351_00575</name>
</gene>
<comment type="caution">
    <text evidence="1">The sequence shown here is derived from an EMBL/GenBank/DDBJ whole genome shotgun (WGS) entry which is preliminary data.</text>
</comment>
<dbReference type="EMBL" id="MBTG01000001">
    <property type="protein sequence ID" value="OPH61769.1"/>
    <property type="molecule type" value="Genomic_DNA"/>
</dbReference>
<protein>
    <submittedName>
        <fullName evidence="1">Uncharacterized protein</fullName>
    </submittedName>
</protein>
<organism evidence="1 2">
    <name type="scientific">Paenibacillus ferrarius</name>
    <dbReference type="NCBI Taxonomy" id="1469647"/>
    <lineage>
        <taxon>Bacteria</taxon>
        <taxon>Bacillati</taxon>
        <taxon>Bacillota</taxon>
        <taxon>Bacilli</taxon>
        <taxon>Bacillales</taxon>
        <taxon>Paenibacillaceae</taxon>
        <taxon>Paenibacillus</taxon>
    </lineage>
</organism>
<dbReference type="AlphaFoldDB" id="A0A1V4HS42"/>
<dbReference type="STRING" id="1469647.BC351_00575"/>
<evidence type="ECO:0000313" key="2">
    <source>
        <dbReference type="Proteomes" id="UP000190626"/>
    </source>
</evidence>
<sequence>MGFTNMELLFRLKGISTTETEDHLYLHTEDLLNNNMLMRISNIYDENEIVVRRMVSILHYNEIDAGNLTISNGSFSPIELYRIILDIFSLYKENPITTFLRIIQDLRISEYSSFKQITLENENSVRNQIIREFDLIRSQ</sequence>
<name>A0A1V4HS42_9BACL</name>
<keyword evidence="2" id="KW-1185">Reference proteome</keyword>